<dbReference type="InterPro" id="IPR011004">
    <property type="entry name" value="Trimer_LpxA-like_sf"/>
</dbReference>
<sequence>MALILPFNGKTPRVHESAFIAPNATLIGDVEIGPDASVFYGCVLRADVNRIKVGARTNIQDNSVLHVDADADCVLGDDVTIGHMALVHGSRVGNGTLIGMKSALLSRSVIGAGSLIAAGAVVLEGAEIGDKVLAAGVPAKVRRELADDESQAFIPHAAKYVETAAAHKEINGEGAGLSLEEVRYS</sequence>
<dbReference type="InterPro" id="IPR047324">
    <property type="entry name" value="LbH_gamma_CA-like"/>
</dbReference>
<proteinExistence type="predicted"/>
<accession>A0AAP4F5L7</accession>
<dbReference type="PANTHER" id="PTHR13061:SF29">
    <property type="entry name" value="GAMMA CARBONIC ANHYDRASE-LIKE 1, MITOCHONDRIAL-RELATED"/>
    <property type="match status" value="1"/>
</dbReference>
<evidence type="ECO:0000313" key="1">
    <source>
        <dbReference type="EMBL" id="MDK4324922.1"/>
    </source>
</evidence>
<dbReference type="Gene3D" id="2.160.10.10">
    <property type="entry name" value="Hexapeptide repeat proteins"/>
    <property type="match status" value="1"/>
</dbReference>
<dbReference type="RefSeq" id="WP_147579017.1">
    <property type="nucleotide sequence ID" value="NZ_CABIYR010000005.1"/>
</dbReference>
<protein>
    <submittedName>
        <fullName evidence="1">Gamma carbonic anhydrase family protein</fullName>
    </submittedName>
</protein>
<dbReference type="SUPFAM" id="SSF51161">
    <property type="entry name" value="Trimeric LpxA-like enzymes"/>
    <property type="match status" value="1"/>
</dbReference>
<comment type="caution">
    <text evidence="1">The sequence shown here is derived from an EMBL/GenBank/DDBJ whole genome shotgun (WGS) entry which is preliminary data.</text>
</comment>
<dbReference type="PANTHER" id="PTHR13061">
    <property type="entry name" value="DYNACTIN SUBUNIT P25"/>
    <property type="match status" value="1"/>
</dbReference>
<dbReference type="AlphaFoldDB" id="A0AAP4F5L7"/>
<evidence type="ECO:0000313" key="2">
    <source>
        <dbReference type="Proteomes" id="UP001226160"/>
    </source>
</evidence>
<name>A0AAP4F5L7_9CORY</name>
<gene>
    <name evidence="1" type="ORF">QPX54_00075</name>
</gene>
<dbReference type="CDD" id="cd04645">
    <property type="entry name" value="LbH_gamma_CA_like"/>
    <property type="match status" value="1"/>
</dbReference>
<organism evidence="1 2">
    <name type="scientific">Corynebacterium propinquum</name>
    <dbReference type="NCBI Taxonomy" id="43769"/>
    <lineage>
        <taxon>Bacteria</taxon>
        <taxon>Bacillati</taxon>
        <taxon>Actinomycetota</taxon>
        <taxon>Actinomycetes</taxon>
        <taxon>Mycobacteriales</taxon>
        <taxon>Corynebacteriaceae</taxon>
        <taxon>Corynebacterium</taxon>
    </lineage>
</organism>
<dbReference type="InterPro" id="IPR050484">
    <property type="entry name" value="Transf_Hexapept/Carb_Anhydrase"/>
</dbReference>
<dbReference type="Proteomes" id="UP001226160">
    <property type="component" value="Unassembled WGS sequence"/>
</dbReference>
<dbReference type="EMBL" id="JASNVP010000001">
    <property type="protein sequence ID" value="MDK4324922.1"/>
    <property type="molecule type" value="Genomic_DNA"/>
</dbReference>
<reference evidence="1" key="1">
    <citation type="submission" date="2023-05" db="EMBL/GenBank/DDBJ databases">
        <title>Metabolic capabilities are highly conserved among human nasal-associated Corynebacterium species in pangenomic analyses.</title>
        <authorList>
            <person name="Tran T.H."/>
            <person name="Roberts A.Q."/>
            <person name="Escapa I.F."/>
            <person name="Gao W."/>
            <person name="Conlan S."/>
            <person name="Kong H."/>
            <person name="Segre J.A."/>
            <person name="Kelly M.S."/>
            <person name="Lemon K.P."/>
        </authorList>
    </citation>
    <scope>NUCLEOTIDE SEQUENCE</scope>
    <source>
        <strain evidence="1">KPL2654</strain>
    </source>
</reference>